<sequence>MLCSGICVAHKVQLRQPLASKFKHNTFLLLNTMLEKYQELLAPIQCFLQCETPQAWLDEAIKPENLKTVLLDHLVCELKAAQSAMLLIRKYAVDPQSTQDLLNWLKPFEDFTYRKQGDWRVLAEHNKLNKSMIPRGDKPYSQALIEKMVLLIKEELHHFYQVLEIIDEMGFEYDYISSSRYAKGMLSHTKNHEPDAFIDKLICGAYIEARSCERFAKLAPHVSQRLGEFYVSLLRSEARHYQDYLTLAEEIAGGDISEKVAYFGKIEAELIASPDEDFKFHSGVPASALTSVAV</sequence>
<dbReference type="SUPFAM" id="SSF47240">
    <property type="entry name" value="Ferritin-like"/>
    <property type="match status" value="1"/>
</dbReference>
<dbReference type="PIRSF" id="PIRSF020736">
    <property type="entry name" value="MiaE"/>
    <property type="match status" value="1"/>
</dbReference>
<dbReference type="Gene3D" id="1.20.1260.10">
    <property type="match status" value="1"/>
</dbReference>
<protein>
    <submittedName>
        <fullName evidence="1">tRNA-(Ms[2]io[6]A)-hydroxylase</fullName>
    </submittedName>
</protein>
<dbReference type="NCBIfam" id="NF047790">
    <property type="entry name" value="tRNAmsioHdxaseMiaE"/>
    <property type="match status" value="1"/>
</dbReference>
<dbReference type="Pfam" id="PF06175">
    <property type="entry name" value="MiaE"/>
    <property type="match status" value="1"/>
</dbReference>
<evidence type="ECO:0000313" key="1">
    <source>
        <dbReference type="EMBL" id="BDX07205.1"/>
    </source>
</evidence>
<gene>
    <name evidence="1" type="ORF">MACH26_27260</name>
</gene>
<reference evidence="1" key="1">
    <citation type="submission" date="2023-01" db="EMBL/GenBank/DDBJ databases">
        <title>Complete genome sequence of Planctobacterium marinum strain Dej080120_11.</title>
        <authorList>
            <person name="Ueki S."/>
            <person name="Maruyama F."/>
        </authorList>
    </citation>
    <scope>NUCLEOTIDE SEQUENCE</scope>
    <source>
        <strain evidence="1">Dej080120_11</strain>
    </source>
</reference>
<dbReference type="InterPro" id="IPR012347">
    <property type="entry name" value="Ferritin-like"/>
</dbReference>
<dbReference type="Proteomes" id="UP001333710">
    <property type="component" value="Chromosome"/>
</dbReference>
<proteinExistence type="predicted"/>
<accession>A0AA48KV69</accession>
<dbReference type="InterPro" id="IPR009078">
    <property type="entry name" value="Ferritin-like_SF"/>
</dbReference>
<evidence type="ECO:0000313" key="2">
    <source>
        <dbReference type="Proteomes" id="UP001333710"/>
    </source>
</evidence>
<dbReference type="PANTHER" id="PTHR42637:SF1">
    <property type="entry name" value="TRNA 2-(METHYLSULFANYL)-N(6)-ISOPENTENYLADENOSINE(37) HYDROXYLASE"/>
    <property type="match status" value="1"/>
</dbReference>
<name>A0AA48KV69_9ALTE</name>
<dbReference type="PANTHER" id="PTHR42637">
    <property type="entry name" value="TRNA-(MS[2]IO[6]A)-HYDROXYLASE"/>
    <property type="match status" value="1"/>
</dbReference>
<dbReference type="KEGG" id="pmaw:MACH26_27260"/>
<organism evidence="1 2">
    <name type="scientific">Planctobacterium marinum</name>
    <dbReference type="NCBI Taxonomy" id="1631968"/>
    <lineage>
        <taxon>Bacteria</taxon>
        <taxon>Pseudomonadati</taxon>
        <taxon>Pseudomonadota</taxon>
        <taxon>Gammaproteobacteria</taxon>
        <taxon>Alteromonadales</taxon>
        <taxon>Alteromonadaceae</taxon>
        <taxon>Planctobacterium</taxon>
    </lineage>
</organism>
<dbReference type="GO" id="GO:0006400">
    <property type="term" value="P:tRNA modification"/>
    <property type="evidence" value="ECO:0007669"/>
    <property type="project" value="InterPro"/>
</dbReference>
<dbReference type="GO" id="GO:0045301">
    <property type="term" value="F:tRNA 2-(methylsulfanyl)-N(6)-isopentenyladenosine(37) hydroxylase activity"/>
    <property type="evidence" value="ECO:0007669"/>
    <property type="project" value="InterPro"/>
</dbReference>
<dbReference type="InterPro" id="IPR010386">
    <property type="entry name" value="tRNA-Hydrxlase_MiaE"/>
</dbReference>
<dbReference type="AlphaFoldDB" id="A0AA48KV69"/>
<keyword evidence="2" id="KW-1185">Reference proteome</keyword>
<dbReference type="EMBL" id="AP027272">
    <property type="protein sequence ID" value="BDX07205.1"/>
    <property type="molecule type" value="Genomic_DNA"/>
</dbReference>